<accession>A0ABQ7JAR6</accession>
<dbReference type="SUPFAM" id="SSF53067">
    <property type="entry name" value="Actin-like ATPase domain"/>
    <property type="match status" value="2"/>
</dbReference>
<keyword evidence="5" id="KW-0012">Acyltransferase</keyword>
<organism evidence="8 9">
    <name type="scientific">Cardiosporidium cionae</name>
    <dbReference type="NCBI Taxonomy" id="476202"/>
    <lineage>
        <taxon>Eukaryota</taxon>
        <taxon>Sar</taxon>
        <taxon>Alveolata</taxon>
        <taxon>Apicomplexa</taxon>
        <taxon>Aconoidasida</taxon>
        <taxon>Nephromycida</taxon>
        <taxon>Cardiosporidium</taxon>
    </lineage>
</organism>
<feature type="domain" description="Gcp-like" evidence="7">
    <location>
        <begin position="192"/>
        <end position="291"/>
    </location>
</feature>
<dbReference type="PANTHER" id="PTHR11735:SF6">
    <property type="entry name" value="TRNA N6-ADENOSINE THREONYLCARBAMOYLTRANSFERASE, MITOCHONDRIAL"/>
    <property type="match status" value="1"/>
</dbReference>
<keyword evidence="9" id="KW-1185">Reference proteome</keyword>
<evidence type="ECO:0000313" key="8">
    <source>
        <dbReference type="EMBL" id="KAF8821043.1"/>
    </source>
</evidence>
<evidence type="ECO:0000259" key="7">
    <source>
        <dbReference type="Pfam" id="PF00814"/>
    </source>
</evidence>
<keyword evidence="2" id="KW-0808">Transferase</keyword>
<reference evidence="8 9" key="1">
    <citation type="journal article" date="2020" name="bioRxiv">
        <title>Metabolic contributions of an alphaproteobacterial endosymbiont in the apicomplexan Cardiosporidium cionae.</title>
        <authorList>
            <person name="Hunter E.S."/>
            <person name="Paight C.J."/>
            <person name="Lane C.E."/>
        </authorList>
    </citation>
    <scope>NUCLEOTIDE SEQUENCE [LARGE SCALE GENOMIC DNA]</scope>
    <source>
        <strain evidence="8">ESH_2018</strain>
    </source>
</reference>
<dbReference type="EMBL" id="JADAQX010000247">
    <property type="protein sequence ID" value="KAF8821043.1"/>
    <property type="molecule type" value="Genomic_DNA"/>
</dbReference>
<comment type="catalytic activity">
    <reaction evidence="6">
        <text>L-threonylcarbamoyladenylate + adenosine(37) in tRNA = N(6)-L-threonylcarbamoyladenosine(37) in tRNA + AMP + H(+)</text>
        <dbReference type="Rhea" id="RHEA:37059"/>
        <dbReference type="Rhea" id="RHEA-COMP:10162"/>
        <dbReference type="Rhea" id="RHEA-COMP:10163"/>
        <dbReference type="ChEBI" id="CHEBI:15378"/>
        <dbReference type="ChEBI" id="CHEBI:73682"/>
        <dbReference type="ChEBI" id="CHEBI:74411"/>
        <dbReference type="ChEBI" id="CHEBI:74418"/>
        <dbReference type="ChEBI" id="CHEBI:456215"/>
        <dbReference type="EC" id="2.3.1.234"/>
    </reaction>
</comment>
<proteinExistence type="predicted"/>
<keyword evidence="4" id="KW-0479">Metal-binding</keyword>
<dbReference type="Proteomes" id="UP000823046">
    <property type="component" value="Unassembled WGS sequence"/>
</dbReference>
<protein>
    <recommendedName>
        <fullName evidence="1">N(6)-L-threonylcarbamoyladenine synthase</fullName>
        <ecNumber evidence="1">2.3.1.234</ecNumber>
    </recommendedName>
</protein>
<evidence type="ECO:0000313" key="9">
    <source>
        <dbReference type="Proteomes" id="UP000823046"/>
    </source>
</evidence>
<dbReference type="InterPro" id="IPR043129">
    <property type="entry name" value="ATPase_NBD"/>
</dbReference>
<evidence type="ECO:0000256" key="4">
    <source>
        <dbReference type="ARBA" id="ARBA00022723"/>
    </source>
</evidence>
<evidence type="ECO:0000256" key="5">
    <source>
        <dbReference type="ARBA" id="ARBA00023315"/>
    </source>
</evidence>
<keyword evidence="3" id="KW-0819">tRNA processing</keyword>
<comment type="caution">
    <text evidence="8">The sequence shown here is derived from an EMBL/GenBank/DDBJ whole genome shotgun (WGS) entry which is preliminary data.</text>
</comment>
<dbReference type="PANTHER" id="PTHR11735">
    <property type="entry name" value="TRNA N6-ADENOSINE THREONYLCARBAMOYLTRANSFERASE"/>
    <property type="match status" value="1"/>
</dbReference>
<dbReference type="PRINTS" id="PR00789">
    <property type="entry name" value="OSIALOPTASE"/>
</dbReference>
<evidence type="ECO:0000256" key="3">
    <source>
        <dbReference type="ARBA" id="ARBA00022694"/>
    </source>
</evidence>
<evidence type="ECO:0000256" key="2">
    <source>
        <dbReference type="ARBA" id="ARBA00022679"/>
    </source>
</evidence>
<dbReference type="Gene3D" id="3.30.420.40">
    <property type="match status" value="2"/>
</dbReference>
<evidence type="ECO:0000256" key="6">
    <source>
        <dbReference type="ARBA" id="ARBA00048117"/>
    </source>
</evidence>
<sequence length="476" mass="52557">MKEKINNIRAFGFVEQLVEMLHRLPLWGIRPPTKSAFLFTSSAIAFVGLCICSKCFLSAHQIHLKEAFRAEQCPHFFLFPLRLSLRLQREQYKLTCKTDSPLPPPAGVARLFSLSSVQNGGRRDSSLLPYTPQYEKERVEEGVRGGAPCIDIHHSFIALGIETSCDDTAIAIVKRLLRQVQAGLEFERDGSILGECVVSQPFLVEKFGGVHPAEAQKAHLHAIEMAIQTTLKKAGLPSIASIDVIAMAIGPGLGLCLRVGYETAISLCKNFMKPFMAIHHLEAHCLSPRLCSQRNLTLSDIYERKHLWEATDIESLCAFPYLTLLVSGGHSQLILVNDIANYTLLGTTLDDAIGEAFDKAARYLHLPVGFGGGPAIEQAAQKGNYTHFHLPMPMKSSKTLDFSFSGIKSSFKRVVEQKKHHPTGADRLKGRIVSEATVHDLAATFQHEVVEHLITRVEKAMNLCDSLLGISTLAVK</sequence>
<gene>
    <name evidence="8" type="ORF">IE077_002524</name>
</gene>
<name>A0ABQ7JAR6_9APIC</name>
<dbReference type="InterPro" id="IPR017861">
    <property type="entry name" value="KAE1/TsaD"/>
</dbReference>
<dbReference type="EC" id="2.3.1.234" evidence="1"/>
<evidence type="ECO:0000256" key="1">
    <source>
        <dbReference type="ARBA" id="ARBA00012156"/>
    </source>
</evidence>
<feature type="domain" description="Gcp-like" evidence="7">
    <location>
        <begin position="314"/>
        <end position="464"/>
    </location>
</feature>
<dbReference type="InterPro" id="IPR000905">
    <property type="entry name" value="Gcp-like_dom"/>
</dbReference>
<dbReference type="Pfam" id="PF00814">
    <property type="entry name" value="TsaD"/>
    <property type="match status" value="2"/>
</dbReference>